<evidence type="ECO:0000256" key="1">
    <source>
        <dbReference type="ARBA" id="ARBA00004141"/>
    </source>
</evidence>
<evidence type="ECO:0000256" key="6">
    <source>
        <dbReference type="ARBA" id="ARBA00022989"/>
    </source>
</evidence>
<organism evidence="14 15">
    <name type="scientific">Galendromus occidentalis</name>
    <name type="common">western predatory mite</name>
    <dbReference type="NCBI Taxonomy" id="34638"/>
    <lineage>
        <taxon>Eukaryota</taxon>
        <taxon>Metazoa</taxon>
        <taxon>Ecdysozoa</taxon>
        <taxon>Arthropoda</taxon>
        <taxon>Chelicerata</taxon>
        <taxon>Arachnida</taxon>
        <taxon>Acari</taxon>
        <taxon>Parasitiformes</taxon>
        <taxon>Mesostigmata</taxon>
        <taxon>Gamasina</taxon>
        <taxon>Phytoseioidea</taxon>
        <taxon>Phytoseiidae</taxon>
        <taxon>Typhlodrominae</taxon>
        <taxon>Galendromus</taxon>
    </lineage>
</organism>
<dbReference type="InterPro" id="IPR001873">
    <property type="entry name" value="ENaC"/>
</dbReference>
<reference evidence="15" key="1">
    <citation type="submission" date="2025-08" db="UniProtKB">
        <authorList>
            <consortium name="RefSeq"/>
        </authorList>
    </citation>
    <scope>IDENTIFICATION</scope>
</reference>
<evidence type="ECO:0000256" key="10">
    <source>
        <dbReference type="ARBA" id="ARBA00023201"/>
    </source>
</evidence>
<evidence type="ECO:0000313" key="14">
    <source>
        <dbReference type="Proteomes" id="UP000694867"/>
    </source>
</evidence>
<evidence type="ECO:0000256" key="7">
    <source>
        <dbReference type="ARBA" id="ARBA00023053"/>
    </source>
</evidence>
<keyword evidence="8 12" id="KW-0406">Ion transport</keyword>
<evidence type="ECO:0000256" key="5">
    <source>
        <dbReference type="ARBA" id="ARBA00022692"/>
    </source>
</evidence>
<evidence type="ECO:0000256" key="13">
    <source>
        <dbReference type="SAM" id="Phobius"/>
    </source>
</evidence>
<evidence type="ECO:0000256" key="8">
    <source>
        <dbReference type="ARBA" id="ARBA00023065"/>
    </source>
</evidence>
<gene>
    <name evidence="15" type="primary">LOC108865261</name>
</gene>
<protein>
    <submittedName>
        <fullName evidence="15">Acid-sensing ion channel 5-like</fullName>
    </submittedName>
</protein>
<evidence type="ECO:0000256" key="4">
    <source>
        <dbReference type="ARBA" id="ARBA00022461"/>
    </source>
</evidence>
<keyword evidence="3 12" id="KW-0813">Transport</keyword>
<keyword evidence="9 13" id="KW-0472">Membrane</keyword>
<keyword evidence="6 13" id="KW-1133">Transmembrane helix</keyword>
<dbReference type="RefSeq" id="XP_018497638.1">
    <property type="nucleotide sequence ID" value="XM_018642122.1"/>
</dbReference>
<sequence>MAALYEEDSPLGTTYKTVVYSAMCALTIYMFWYASADYWKFAVSTITEIKDRSVEGLRMPSITVCNMDGFKRSIFCADIYRNLTRELCDLEDEVEFAGRFMNLYGDQMLQEIADNSVFSRQDQLVSCFFAGKPCEEHWFREKIVSFPRYGECFCLFCDEEDAGKYGRVRGRATIDGGLSLVLRSHRSESMKSVKTPGYLVMIHYPGTMPEVNSNAVYLNGGTTTTIGLSVHVSRRLREPYVTRCQQEYHEDIVDTFGAYVTQICFKVEYALDFFKQCGFTPEVKARSDYLDTDALCEMHPEAKECCRNLDDRNVRNGICPLVCTETTYSKQVSTSAWRLPSAKNASIFFSRLKLYFTSLSCEYTTEVPSMTFVQLINLVGGYMGMFVGFSFLIFFEIVEIIIRTCRLHLHG</sequence>
<dbReference type="Proteomes" id="UP000694867">
    <property type="component" value="Unplaced"/>
</dbReference>
<proteinExistence type="inferred from homology"/>
<dbReference type="Pfam" id="PF00858">
    <property type="entry name" value="ASC"/>
    <property type="match status" value="1"/>
</dbReference>
<evidence type="ECO:0000256" key="2">
    <source>
        <dbReference type="ARBA" id="ARBA00007193"/>
    </source>
</evidence>
<keyword evidence="7" id="KW-0915">Sodium</keyword>
<comment type="similarity">
    <text evidence="2 12">Belongs to the amiloride-sensitive sodium channel (TC 1.A.6) family.</text>
</comment>
<evidence type="ECO:0000256" key="3">
    <source>
        <dbReference type="ARBA" id="ARBA00022448"/>
    </source>
</evidence>
<dbReference type="AlphaFoldDB" id="A0AAJ7L947"/>
<dbReference type="PRINTS" id="PR01078">
    <property type="entry name" value="AMINACHANNEL"/>
</dbReference>
<dbReference type="PANTHER" id="PTHR11690:SF248">
    <property type="entry name" value="PICKPOCKET 17, ISOFORM A"/>
    <property type="match status" value="1"/>
</dbReference>
<keyword evidence="11 12" id="KW-0407">Ion channel</keyword>
<accession>A0AAJ7L947</accession>
<feature type="transmembrane region" description="Helical" evidence="13">
    <location>
        <begin position="379"/>
        <end position="402"/>
    </location>
</feature>
<evidence type="ECO:0000313" key="15">
    <source>
        <dbReference type="RefSeq" id="XP_018497638.1"/>
    </source>
</evidence>
<evidence type="ECO:0000256" key="12">
    <source>
        <dbReference type="RuleBase" id="RU000679"/>
    </source>
</evidence>
<dbReference type="GeneID" id="108865261"/>
<evidence type="ECO:0000256" key="9">
    <source>
        <dbReference type="ARBA" id="ARBA00023136"/>
    </source>
</evidence>
<keyword evidence="4 12" id="KW-0894">Sodium channel</keyword>
<comment type="subcellular location">
    <subcellularLocation>
        <location evidence="1">Membrane</location>
        <topology evidence="1">Multi-pass membrane protein</topology>
    </subcellularLocation>
</comment>
<dbReference type="KEGG" id="goe:108865261"/>
<dbReference type="PANTHER" id="PTHR11690">
    <property type="entry name" value="AMILORIDE-SENSITIVE SODIUM CHANNEL-RELATED"/>
    <property type="match status" value="1"/>
</dbReference>
<dbReference type="Gene3D" id="1.10.287.770">
    <property type="entry name" value="YojJ-like"/>
    <property type="match status" value="1"/>
</dbReference>
<keyword evidence="14" id="KW-1185">Reference proteome</keyword>
<name>A0AAJ7L947_9ACAR</name>
<keyword evidence="10 12" id="KW-0739">Sodium transport</keyword>
<dbReference type="GO" id="GO:0005886">
    <property type="term" value="C:plasma membrane"/>
    <property type="evidence" value="ECO:0007669"/>
    <property type="project" value="TreeGrafter"/>
</dbReference>
<keyword evidence="5 12" id="KW-0812">Transmembrane</keyword>
<dbReference type="Gene3D" id="2.60.470.10">
    <property type="entry name" value="Acid-sensing ion channels like domains"/>
    <property type="match status" value="1"/>
</dbReference>
<evidence type="ECO:0000256" key="11">
    <source>
        <dbReference type="ARBA" id="ARBA00023303"/>
    </source>
</evidence>
<dbReference type="GO" id="GO:0015280">
    <property type="term" value="F:ligand-gated sodium channel activity"/>
    <property type="evidence" value="ECO:0007669"/>
    <property type="project" value="TreeGrafter"/>
</dbReference>